<evidence type="ECO:0000256" key="7">
    <source>
        <dbReference type="ARBA" id="ARBA00041606"/>
    </source>
</evidence>
<feature type="domain" description="S5 DRBM" evidence="11">
    <location>
        <begin position="196"/>
        <end position="242"/>
    </location>
</feature>
<dbReference type="InterPro" id="IPR020568">
    <property type="entry name" value="Ribosomal_Su5_D2-typ_SF"/>
</dbReference>
<dbReference type="PROSITE" id="PS51257">
    <property type="entry name" value="PROKAR_LIPOPROTEIN"/>
    <property type="match status" value="1"/>
</dbReference>
<keyword evidence="4" id="KW-0496">Mitochondrion</keyword>
<dbReference type="PROSITE" id="PS50881">
    <property type="entry name" value="S5_DSRBD"/>
    <property type="match status" value="1"/>
</dbReference>
<dbReference type="SUPFAM" id="SSF54768">
    <property type="entry name" value="dsRNA-binding domain-like"/>
    <property type="match status" value="1"/>
</dbReference>
<protein>
    <recommendedName>
        <fullName evidence="6">Small ribosomal subunit protein uS5m</fullName>
    </recommendedName>
    <alternativeName>
        <fullName evidence="7">28S ribosomal protein S5, mitochondrial</fullName>
    </alternativeName>
</protein>
<dbReference type="GO" id="GO:0006412">
    <property type="term" value="P:translation"/>
    <property type="evidence" value="ECO:0007669"/>
    <property type="project" value="InterPro"/>
</dbReference>
<dbReference type="GO" id="GO:0005763">
    <property type="term" value="C:mitochondrial small ribosomal subunit"/>
    <property type="evidence" value="ECO:0007669"/>
    <property type="project" value="UniProtKB-ARBA"/>
</dbReference>
<evidence type="ECO:0000313" key="12">
    <source>
        <dbReference type="Proteomes" id="UP000515204"/>
    </source>
</evidence>
<name>A0A6P3WP44_DINQU</name>
<dbReference type="GO" id="GO:0003735">
    <property type="term" value="F:structural constituent of ribosome"/>
    <property type="evidence" value="ECO:0007669"/>
    <property type="project" value="UniProtKB-UniRule"/>
</dbReference>
<dbReference type="PANTHER" id="PTHR48277">
    <property type="entry name" value="MITOCHONDRIAL RIBOSOMAL PROTEIN S5"/>
    <property type="match status" value="1"/>
</dbReference>
<dbReference type="SUPFAM" id="SSF54211">
    <property type="entry name" value="Ribosomal protein S5 domain 2-like"/>
    <property type="match status" value="1"/>
</dbReference>
<comment type="subcellular location">
    <subcellularLocation>
        <location evidence="1">Mitochondrion</location>
    </subcellularLocation>
</comment>
<dbReference type="Gene3D" id="3.30.160.20">
    <property type="match status" value="1"/>
</dbReference>
<dbReference type="OrthoDB" id="309483at2759"/>
<organism evidence="12 13">
    <name type="scientific">Dinoponera quadriceps</name>
    <name type="common">South American ant</name>
    <dbReference type="NCBI Taxonomy" id="609295"/>
    <lineage>
        <taxon>Eukaryota</taxon>
        <taxon>Metazoa</taxon>
        <taxon>Ecdysozoa</taxon>
        <taxon>Arthropoda</taxon>
        <taxon>Hexapoda</taxon>
        <taxon>Insecta</taxon>
        <taxon>Pterygota</taxon>
        <taxon>Neoptera</taxon>
        <taxon>Endopterygota</taxon>
        <taxon>Hymenoptera</taxon>
        <taxon>Apocrita</taxon>
        <taxon>Aculeata</taxon>
        <taxon>Formicoidea</taxon>
        <taxon>Formicidae</taxon>
        <taxon>Ponerinae</taxon>
        <taxon>Ponerini</taxon>
        <taxon>Dinoponera</taxon>
    </lineage>
</organism>
<dbReference type="GO" id="GO:0005743">
    <property type="term" value="C:mitochondrial inner membrane"/>
    <property type="evidence" value="ECO:0007669"/>
    <property type="project" value="UniProtKB-ARBA"/>
</dbReference>
<dbReference type="Pfam" id="PF00333">
    <property type="entry name" value="Ribosomal_S5"/>
    <property type="match status" value="1"/>
</dbReference>
<sequence length="443" mass="50164">MASHMLRICGIVTNSLRNSQTINNGTCNLLSISCSYLLKTHVPLVHEVKNITFFTRKTGDELWKGVTSVSNAGKRRGRAKGLARKRNLNIGQVIGVGKIPIQFPGLNTPIFRGRELIQQQKLPEDPERAEKLAKLRQIQTKPKRVKLSPLERGWSGGSIAGRKIGPPDPVGEDIFEGFETWILESKIVNCMTGNLGRKTRISIFLVTGNGNGLAGFAVAKAPMSKPAIKTAKNRAGQKLMYIPRYKEHTVLHDFYTQFGSTKIFVKKMYEGYGLVCHRAIKVCCEAIGIKDLYAKVEGSTNLQHIIKAFFIGLLQQKSHQQMADEKRLHLVEFRSENCNYPIVIASPSIVRKSEEIPSSEILDFDQYVMGGRIVLKKKKREPFYTRLNSWILKLRKMERVRNHNDTRIRLKAEYGEIQSFLTEKYPEATFSKKKSSKVDETVE</sequence>
<evidence type="ECO:0000256" key="5">
    <source>
        <dbReference type="ARBA" id="ARBA00023274"/>
    </source>
</evidence>
<dbReference type="FunFam" id="3.30.230.10:FF:000002">
    <property type="entry name" value="30S ribosomal protein S5"/>
    <property type="match status" value="1"/>
</dbReference>
<keyword evidence="12" id="KW-1185">Reference proteome</keyword>
<evidence type="ECO:0000256" key="6">
    <source>
        <dbReference type="ARBA" id="ARBA00039335"/>
    </source>
</evidence>
<evidence type="ECO:0000313" key="13">
    <source>
        <dbReference type="RefSeq" id="XP_014467612.1"/>
    </source>
</evidence>
<evidence type="ECO:0000256" key="2">
    <source>
        <dbReference type="ARBA" id="ARBA00008945"/>
    </source>
</evidence>
<evidence type="ECO:0000256" key="9">
    <source>
        <dbReference type="PROSITE-ProRule" id="PRU00268"/>
    </source>
</evidence>
<dbReference type="KEGG" id="dqu:106740765"/>
<dbReference type="CTD" id="64969"/>
<comment type="subunit">
    <text evidence="8">Component of the mitochondrial ribosome small subunit (28S) which comprises a 12S rRNA and about 30 distinct proteins.</text>
</comment>
<dbReference type="GeneID" id="106740765"/>
<evidence type="ECO:0000256" key="4">
    <source>
        <dbReference type="ARBA" id="ARBA00023128"/>
    </source>
</evidence>
<dbReference type="FunFam" id="3.30.160.20:FF:000022">
    <property type="entry name" value="28S ribosomal protein S5, mitochondrial"/>
    <property type="match status" value="1"/>
</dbReference>
<reference evidence="13" key="1">
    <citation type="submission" date="2025-08" db="UniProtKB">
        <authorList>
            <consortium name="RefSeq"/>
        </authorList>
    </citation>
    <scope>IDENTIFICATION</scope>
</reference>
<evidence type="ECO:0000259" key="11">
    <source>
        <dbReference type="PROSITE" id="PS50881"/>
    </source>
</evidence>
<gene>
    <name evidence="13" type="primary">LOC106740765</name>
</gene>
<dbReference type="GO" id="GO:0003723">
    <property type="term" value="F:RNA binding"/>
    <property type="evidence" value="ECO:0007669"/>
    <property type="project" value="InterPro"/>
</dbReference>
<comment type="similarity">
    <text evidence="2 10">Belongs to the universal ribosomal protein uS5 family.</text>
</comment>
<dbReference type="RefSeq" id="XP_014467612.1">
    <property type="nucleotide sequence ID" value="XM_014612126.1"/>
</dbReference>
<evidence type="ECO:0000256" key="8">
    <source>
        <dbReference type="ARBA" id="ARBA00062683"/>
    </source>
</evidence>
<dbReference type="InterPro" id="IPR014721">
    <property type="entry name" value="Ribsml_uS5_D2-typ_fold_subgr"/>
</dbReference>
<keyword evidence="5 9" id="KW-0687">Ribonucleoprotein</keyword>
<proteinExistence type="inferred from homology"/>
<dbReference type="PANTHER" id="PTHR48277:SF1">
    <property type="entry name" value="MITOCHONDRIAL RIBOSOMAL PROTEIN S5"/>
    <property type="match status" value="1"/>
</dbReference>
<evidence type="ECO:0000256" key="10">
    <source>
        <dbReference type="RuleBase" id="RU003823"/>
    </source>
</evidence>
<accession>A0A6P3WP44</accession>
<dbReference type="Gene3D" id="3.30.230.10">
    <property type="match status" value="1"/>
</dbReference>
<dbReference type="AlphaFoldDB" id="A0A6P3WP44"/>
<dbReference type="Pfam" id="PF03719">
    <property type="entry name" value="Ribosomal_S5_C"/>
    <property type="match status" value="1"/>
</dbReference>
<dbReference type="InterPro" id="IPR013810">
    <property type="entry name" value="Ribosomal_uS5_N"/>
</dbReference>
<dbReference type="InterPro" id="IPR005324">
    <property type="entry name" value="Ribosomal_uS5_C"/>
</dbReference>
<keyword evidence="3 9" id="KW-0689">Ribosomal protein</keyword>
<evidence type="ECO:0000256" key="1">
    <source>
        <dbReference type="ARBA" id="ARBA00004173"/>
    </source>
</evidence>
<dbReference type="InterPro" id="IPR048584">
    <property type="entry name" value="Ribosomal_uS5m_N"/>
</dbReference>
<dbReference type="Proteomes" id="UP000515204">
    <property type="component" value="Unplaced"/>
</dbReference>
<evidence type="ECO:0000256" key="3">
    <source>
        <dbReference type="ARBA" id="ARBA00022980"/>
    </source>
</evidence>
<dbReference type="Pfam" id="PF21251">
    <property type="entry name" value="Ribosomal_uS5m_N"/>
    <property type="match status" value="1"/>
</dbReference>
<dbReference type="InterPro" id="IPR000851">
    <property type="entry name" value="Ribosomal_uS5"/>
</dbReference>